<evidence type="ECO:0000313" key="2">
    <source>
        <dbReference type="EMBL" id="MVN87023.1"/>
    </source>
</evidence>
<feature type="region of interest" description="Disordered" evidence="1">
    <location>
        <begin position="1"/>
        <end position="56"/>
    </location>
</feature>
<accession>A0A7C9M8K9</accession>
<evidence type="ECO:0000256" key="1">
    <source>
        <dbReference type="SAM" id="MobiDB-lite"/>
    </source>
</evidence>
<name>A0A7C9M8K9_9DEIO</name>
<proteinExistence type="predicted"/>
<dbReference type="AlphaFoldDB" id="A0A7C9M8K9"/>
<dbReference type="EMBL" id="WQLB01000010">
    <property type="protein sequence ID" value="MVN87023.1"/>
    <property type="molecule type" value="Genomic_DNA"/>
</dbReference>
<keyword evidence="3" id="KW-1185">Reference proteome</keyword>
<feature type="compositionally biased region" description="Basic and acidic residues" evidence="1">
    <location>
        <begin position="37"/>
        <end position="56"/>
    </location>
</feature>
<sequence>MTDPTPETPVSDTDTPSTEPTETPAQADQPLQQPKPAEAEDGTHGRPSDDSDPGHS</sequence>
<dbReference type="Proteomes" id="UP000483286">
    <property type="component" value="Unassembled WGS sequence"/>
</dbReference>
<comment type="caution">
    <text evidence="2">The sequence shown here is derived from an EMBL/GenBank/DDBJ whole genome shotgun (WGS) entry which is preliminary data.</text>
</comment>
<dbReference type="RefSeq" id="WP_157459075.1">
    <property type="nucleotide sequence ID" value="NZ_WQLB01000010.1"/>
</dbReference>
<feature type="compositionally biased region" description="Low complexity" evidence="1">
    <location>
        <begin position="1"/>
        <end position="24"/>
    </location>
</feature>
<reference evidence="2 3" key="1">
    <citation type="submission" date="2019-12" db="EMBL/GenBank/DDBJ databases">
        <title>Deinococcus sp. HMF7620 Genome sequencing and assembly.</title>
        <authorList>
            <person name="Kang H."/>
            <person name="Kim H."/>
            <person name="Joh K."/>
        </authorList>
    </citation>
    <scope>NUCLEOTIDE SEQUENCE [LARGE SCALE GENOMIC DNA]</scope>
    <source>
        <strain evidence="2 3">HMF7620</strain>
    </source>
</reference>
<protein>
    <submittedName>
        <fullName evidence="2">Uncharacterized protein</fullName>
    </submittedName>
</protein>
<evidence type="ECO:0000313" key="3">
    <source>
        <dbReference type="Proteomes" id="UP000483286"/>
    </source>
</evidence>
<organism evidence="2 3">
    <name type="scientific">Deinococcus arboris</name>
    <dbReference type="NCBI Taxonomy" id="2682977"/>
    <lineage>
        <taxon>Bacteria</taxon>
        <taxon>Thermotogati</taxon>
        <taxon>Deinococcota</taxon>
        <taxon>Deinococci</taxon>
        <taxon>Deinococcales</taxon>
        <taxon>Deinococcaceae</taxon>
        <taxon>Deinococcus</taxon>
    </lineage>
</organism>
<gene>
    <name evidence="2" type="ORF">GO986_09615</name>
</gene>